<sequence>MGDEKKKSSRSPVAAVYGGPLDGSDGHNLETVTPLSMDVEWDPYVQRKQHGVGLQPFVGVLRNDRTPLNTPYTPQLMKLHLKRHEEYDERDEYVERPGKQLVTTVKSKIVLVMQPVHKIRAVVGRVVTTVVPTFVQETTLFSKVWLY</sequence>
<evidence type="ECO:0000256" key="1">
    <source>
        <dbReference type="SAM" id="MobiDB-lite"/>
    </source>
</evidence>
<comment type="caution">
    <text evidence="2">The sequence shown here is derived from an EMBL/GenBank/DDBJ whole genome shotgun (WGS) entry which is preliminary data.</text>
</comment>
<keyword evidence="3" id="KW-1185">Reference proteome</keyword>
<dbReference type="EMBL" id="NBNE01000167">
    <property type="protein sequence ID" value="OWZ22041.1"/>
    <property type="molecule type" value="Genomic_DNA"/>
</dbReference>
<proteinExistence type="predicted"/>
<gene>
    <name evidence="2" type="ORF">PHMEG_0003306</name>
</gene>
<accession>A0A225WWM9</accession>
<reference evidence="3" key="1">
    <citation type="submission" date="2017-03" db="EMBL/GenBank/DDBJ databases">
        <title>Phytopthora megakarya and P. palmivora, two closely related causual agents of cacao black pod achieved similar genome size and gene model numbers by different mechanisms.</title>
        <authorList>
            <person name="Ali S."/>
            <person name="Shao J."/>
            <person name="Larry D.J."/>
            <person name="Kronmiller B."/>
            <person name="Shen D."/>
            <person name="Strem M.D."/>
            <person name="Melnick R.L."/>
            <person name="Guiltinan M.J."/>
            <person name="Tyler B.M."/>
            <person name="Meinhardt L.W."/>
            <person name="Bailey B.A."/>
        </authorList>
    </citation>
    <scope>NUCLEOTIDE SEQUENCE [LARGE SCALE GENOMIC DNA]</scope>
    <source>
        <strain evidence="3">zdho120</strain>
    </source>
</reference>
<evidence type="ECO:0000313" key="2">
    <source>
        <dbReference type="EMBL" id="OWZ22041.1"/>
    </source>
</evidence>
<dbReference type="AlphaFoldDB" id="A0A225WWM9"/>
<evidence type="ECO:0000313" key="3">
    <source>
        <dbReference type="Proteomes" id="UP000198211"/>
    </source>
</evidence>
<dbReference type="Proteomes" id="UP000198211">
    <property type="component" value="Unassembled WGS sequence"/>
</dbReference>
<feature type="region of interest" description="Disordered" evidence="1">
    <location>
        <begin position="1"/>
        <end position="27"/>
    </location>
</feature>
<organism evidence="2 3">
    <name type="scientific">Phytophthora megakarya</name>
    <dbReference type="NCBI Taxonomy" id="4795"/>
    <lineage>
        <taxon>Eukaryota</taxon>
        <taxon>Sar</taxon>
        <taxon>Stramenopiles</taxon>
        <taxon>Oomycota</taxon>
        <taxon>Peronosporomycetes</taxon>
        <taxon>Peronosporales</taxon>
        <taxon>Peronosporaceae</taxon>
        <taxon>Phytophthora</taxon>
    </lineage>
</organism>
<protein>
    <submittedName>
        <fullName evidence="2">Uncharacterized protein</fullName>
    </submittedName>
</protein>
<name>A0A225WWM9_9STRA</name>
<dbReference type="OrthoDB" id="167389at2759"/>